<reference evidence="3 4" key="1">
    <citation type="submission" date="2024-05" db="EMBL/GenBank/DDBJ databases">
        <authorList>
            <person name="Zhao H."/>
            <person name="Xu Y."/>
            <person name="Lin S."/>
            <person name="Spain J.C."/>
            <person name="Zhou N.-Y."/>
        </authorList>
    </citation>
    <scope>NUCLEOTIDE SEQUENCE [LARGE SCALE GENOMIC DNA]</scope>
    <source>
        <strain evidence="3 4">NEAU-NG30</strain>
    </source>
</reference>
<protein>
    <submittedName>
        <fullName evidence="3">Response regulator</fullName>
    </submittedName>
</protein>
<sequence length="287" mass="32362">MIMLQHFYPAFYRLLSNPRHRGLIPEFLAYRDFRKEVKEGGAVTASDWAALFGSKGLRPPQGRLDDLSDLERQLPAEFPALVDDRDFVALLESFGPTMESVMEQLQRRPLAVTQVPDDLAITAADGGRDAFRQLAGLRESFPLAANRRSARVRLPVGEPIRPALRDLRVLWVDDQPPNNRDLADYLVECGVRVDIARGWTEAQDSLARHRPDALLSDFRRGTDDNAGIDDLASFRREGYDGPVLFFSGKEPSLALQSRIQELRAEGPTNDENEVVRRLERLVAGRED</sequence>
<dbReference type="EMBL" id="JBDZYD010000011">
    <property type="protein sequence ID" value="MEQ0562970.1"/>
    <property type="molecule type" value="Genomic_DNA"/>
</dbReference>
<keyword evidence="4" id="KW-1185">Reference proteome</keyword>
<comment type="caution">
    <text evidence="3">The sequence shown here is derived from an EMBL/GenBank/DDBJ whole genome shotgun (WGS) entry which is preliminary data.</text>
</comment>
<feature type="domain" description="Response regulatory" evidence="2">
    <location>
        <begin position="168"/>
        <end position="281"/>
    </location>
</feature>
<dbReference type="CDD" id="cd00156">
    <property type="entry name" value="REC"/>
    <property type="match status" value="1"/>
</dbReference>
<evidence type="ECO:0000256" key="1">
    <source>
        <dbReference type="PROSITE-ProRule" id="PRU00169"/>
    </source>
</evidence>
<dbReference type="SUPFAM" id="SSF52172">
    <property type="entry name" value="CheY-like"/>
    <property type="match status" value="1"/>
</dbReference>
<dbReference type="InterPro" id="IPR011006">
    <property type="entry name" value="CheY-like_superfamily"/>
</dbReference>
<evidence type="ECO:0000259" key="2">
    <source>
        <dbReference type="PROSITE" id="PS50110"/>
    </source>
</evidence>
<accession>A0ABV0LKZ3</accession>
<feature type="modified residue" description="4-aspartylphosphate" evidence="1">
    <location>
        <position position="217"/>
    </location>
</feature>
<dbReference type="RefSeq" id="WP_348954067.1">
    <property type="nucleotide sequence ID" value="NZ_JBDZYD010000011.1"/>
</dbReference>
<name>A0ABV0LKZ3_9PSEU</name>
<dbReference type="Gene3D" id="3.40.50.2300">
    <property type="match status" value="1"/>
</dbReference>
<evidence type="ECO:0000313" key="4">
    <source>
        <dbReference type="Proteomes" id="UP001440984"/>
    </source>
</evidence>
<organism evidence="3 4">
    <name type="scientific">Amycolatopsis melonis</name>
    <dbReference type="NCBI Taxonomy" id="3156488"/>
    <lineage>
        <taxon>Bacteria</taxon>
        <taxon>Bacillati</taxon>
        <taxon>Actinomycetota</taxon>
        <taxon>Actinomycetes</taxon>
        <taxon>Pseudonocardiales</taxon>
        <taxon>Pseudonocardiaceae</taxon>
        <taxon>Amycolatopsis</taxon>
    </lineage>
</organism>
<keyword evidence="1" id="KW-0597">Phosphoprotein</keyword>
<dbReference type="Proteomes" id="UP001440984">
    <property type="component" value="Unassembled WGS sequence"/>
</dbReference>
<gene>
    <name evidence="3" type="ORF">ABJI51_28155</name>
</gene>
<dbReference type="PROSITE" id="PS50110">
    <property type="entry name" value="RESPONSE_REGULATORY"/>
    <property type="match status" value="1"/>
</dbReference>
<evidence type="ECO:0000313" key="3">
    <source>
        <dbReference type="EMBL" id="MEQ0562970.1"/>
    </source>
</evidence>
<proteinExistence type="predicted"/>
<dbReference type="InterPro" id="IPR001789">
    <property type="entry name" value="Sig_transdc_resp-reg_receiver"/>
</dbReference>